<dbReference type="GO" id="GO:0008379">
    <property type="term" value="F:thioredoxin peroxidase activity"/>
    <property type="evidence" value="ECO:0007669"/>
    <property type="project" value="TreeGrafter"/>
</dbReference>
<comment type="caution">
    <text evidence="23">The sequence shown here is derived from an EMBL/GenBank/DDBJ whole genome shotgun (WGS) entry which is preliminary data.</text>
</comment>
<keyword evidence="4" id="KW-0575">Peroxidase</keyword>
<evidence type="ECO:0000256" key="15">
    <source>
        <dbReference type="ARBA" id="ARBA00060973"/>
    </source>
</evidence>
<evidence type="ECO:0000313" key="23">
    <source>
        <dbReference type="EMBL" id="PDQ35257.1"/>
    </source>
</evidence>
<evidence type="ECO:0000259" key="22">
    <source>
        <dbReference type="PROSITE" id="PS51352"/>
    </source>
</evidence>
<evidence type="ECO:0000256" key="16">
    <source>
        <dbReference type="ARBA" id="ARBA00065226"/>
    </source>
</evidence>
<dbReference type="GO" id="GO:0045454">
    <property type="term" value="P:cell redox homeostasis"/>
    <property type="evidence" value="ECO:0007669"/>
    <property type="project" value="TreeGrafter"/>
</dbReference>
<dbReference type="InterPro" id="IPR036249">
    <property type="entry name" value="Thioredoxin-like_sf"/>
</dbReference>
<evidence type="ECO:0000256" key="21">
    <source>
        <dbReference type="PIRSR" id="PIRSR000239-1"/>
    </source>
</evidence>
<evidence type="ECO:0000313" key="24">
    <source>
        <dbReference type="Proteomes" id="UP000219994"/>
    </source>
</evidence>
<evidence type="ECO:0000256" key="17">
    <source>
        <dbReference type="ARBA" id="ARBA00067009"/>
    </source>
</evidence>
<dbReference type="PROSITE" id="PS51352">
    <property type="entry name" value="THIOREDOXIN_2"/>
    <property type="match status" value="1"/>
</dbReference>
<evidence type="ECO:0000256" key="10">
    <source>
        <dbReference type="ARBA" id="ARBA00038489"/>
    </source>
</evidence>
<comment type="subunit">
    <text evidence="16">Homodimer. Forms both dimers and octamers; a tightly-associated dimer and a ring-like octamer.</text>
</comment>
<dbReference type="InterPro" id="IPR000866">
    <property type="entry name" value="AhpC/TSA"/>
</dbReference>
<evidence type="ECO:0000256" key="13">
    <source>
        <dbReference type="ARBA" id="ARBA00052774"/>
    </source>
</evidence>
<evidence type="ECO:0000256" key="8">
    <source>
        <dbReference type="ARBA" id="ARBA00023284"/>
    </source>
</evidence>
<evidence type="ECO:0000256" key="20">
    <source>
        <dbReference type="ARBA" id="ARBA00083736"/>
    </source>
</evidence>
<evidence type="ECO:0000256" key="2">
    <source>
        <dbReference type="ARBA" id="ARBA00011245"/>
    </source>
</evidence>
<evidence type="ECO:0000256" key="5">
    <source>
        <dbReference type="ARBA" id="ARBA00022862"/>
    </source>
</evidence>
<feature type="active site" description="Cysteine sulfenic acid (-SOH) intermediate; for peroxidase activity" evidence="21">
    <location>
        <position position="46"/>
    </location>
</feature>
<dbReference type="PANTHER" id="PTHR42801">
    <property type="entry name" value="THIOREDOXIN-DEPENDENT PEROXIDE REDUCTASE"/>
    <property type="match status" value="1"/>
</dbReference>
<dbReference type="EMBL" id="NAEP01000036">
    <property type="protein sequence ID" value="PDQ35257.1"/>
    <property type="molecule type" value="Genomic_DNA"/>
</dbReference>
<gene>
    <name evidence="23" type="ORF">B5766_06510</name>
</gene>
<proteinExistence type="inferred from homology"/>
<reference evidence="24" key="1">
    <citation type="submission" date="2017-03" db="EMBL/GenBank/DDBJ databases">
        <authorList>
            <person name="Lund M.B."/>
        </authorList>
    </citation>
    <scope>NUCLEOTIDE SEQUENCE [LARGE SCALE GENOMIC DNA]</scope>
</reference>
<sequence>MSLATGTVAPEFTLVDQFGQERSLAALRAAQPVALVFFPLAFSGVCEGELCRLRDNIAMFQDASVQLVGISVDSKHTLRAWAEQQGFDFPLLADFWPHGEVARAYGAFIAERGIATRATFVIDRAGVIRASFATQPGEARSLESYRAALAAL</sequence>
<dbReference type="PIRSF" id="PIRSF000239">
    <property type="entry name" value="AHPC"/>
    <property type="match status" value="1"/>
</dbReference>
<dbReference type="Gene3D" id="3.40.30.10">
    <property type="entry name" value="Glutaredoxin"/>
    <property type="match status" value="1"/>
</dbReference>
<dbReference type="GO" id="GO:0034599">
    <property type="term" value="P:cellular response to oxidative stress"/>
    <property type="evidence" value="ECO:0007669"/>
    <property type="project" value="TreeGrafter"/>
</dbReference>
<dbReference type="Pfam" id="PF00578">
    <property type="entry name" value="AhpC-TSA"/>
    <property type="match status" value="1"/>
</dbReference>
<keyword evidence="6" id="KW-0560">Oxidoreductase</keyword>
<evidence type="ECO:0000256" key="14">
    <source>
        <dbReference type="ARBA" id="ARBA00056930"/>
    </source>
</evidence>
<keyword evidence="5" id="KW-0049">Antioxidant</keyword>
<comment type="catalytic activity">
    <reaction evidence="12">
        <text>a hydroperoxide + [thioredoxin]-dithiol = an alcohol + [thioredoxin]-disulfide + H2O</text>
        <dbReference type="Rhea" id="RHEA:62620"/>
        <dbReference type="Rhea" id="RHEA-COMP:10698"/>
        <dbReference type="Rhea" id="RHEA-COMP:10700"/>
        <dbReference type="ChEBI" id="CHEBI:15377"/>
        <dbReference type="ChEBI" id="CHEBI:29950"/>
        <dbReference type="ChEBI" id="CHEBI:30879"/>
        <dbReference type="ChEBI" id="CHEBI:35924"/>
        <dbReference type="ChEBI" id="CHEBI:50058"/>
        <dbReference type="EC" id="1.11.1.24"/>
    </reaction>
</comment>
<accession>A0A2A6FRE9</accession>
<evidence type="ECO:0000256" key="6">
    <source>
        <dbReference type="ARBA" id="ARBA00023002"/>
    </source>
</evidence>
<dbReference type="Proteomes" id="UP000219994">
    <property type="component" value="Unassembled WGS sequence"/>
</dbReference>
<evidence type="ECO:0000256" key="19">
    <source>
        <dbReference type="ARBA" id="ARBA00082991"/>
    </source>
</evidence>
<comment type="similarity">
    <text evidence="10">Belongs to the peroxiredoxin family. BCP/PrxQ subfamily.</text>
</comment>
<dbReference type="AlphaFoldDB" id="A0A2A6FRE9"/>
<dbReference type="InterPro" id="IPR013766">
    <property type="entry name" value="Thioredoxin_domain"/>
</dbReference>
<dbReference type="SUPFAM" id="SSF52833">
    <property type="entry name" value="Thioredoxin-like"/>
    <property type="match status" value="1"/>
</dbReference>
<dbReference type="EC" id="1.11.1.24" evidence="3"/>
<comment type="function">
    <text evidence="14">Thiol-specific peroxidase that catalyzes the reduction of hydrogen peroxide and organic hydroperoxides to water and alcohols, respectively. Plays a role in cell protection against oxidative stress by detoxifying peroxides. May represent an important antioxidant defense against cytotoxic peroxides, especially peroxynitrite, which can be formed by activated macrophages during infection.</text>
</comment>
<dbReference type="GO" id="GO:0005737">
    <property type="term" value="C:cytoplasm"/>
    <property type="evidence" value="ECO:0007669"/>
    <property type="project" value="TreeGrafter"/>
</dbReference>
<keyword evidence="7" id="KW-1015">Disulfide bond</keyword>
<evidence type="ECO:0000256" key="12">
    <source>
        <dbReference type="ARBA" id="ARBA00049091"/>
    </source>
</evidence>
<evidence type="ECO:0000256" key="1">
    <source>
        <dbReference type="ARBA" id="ARBA00003330"/>
    </source>
</evidence>
<evidence type="ECO:0000256" key="4">
    <source>
        <dbReference type="ARBA" id="ARBA00022559"/>
    </source>
</evidence>
<dbReference type="InterPro" id="IPR024706">
    <property type="entry name" value="Peroxiredoxin_AhpC-typ"/>
</dbReference>
<evidence type="ECO:0000256" key="7">
    <source>
        <dbReference type="ARBA" id="ARBA00023157"/>
    </source>
</evidence>
<feature type="domain" description="Thioredoxin" evidence="22">
    <location>
        <begin position="3"/>
        <end position="152"/>
    </location>
</feature>
<dbReference type="InterPro" id="IPR050924">
    <property type="entry name" value="Peroxiredoxin_BCP/PrxQ"/>
</dbReference>
<evidence type="ECO:0000256" key="3">
    <source>
        <dbReference type="ARBA" id="ARBA00013017"/>
    </source>
</evidence>
<dbReference type="CDD" id="cd03018">
    <property type="entry name" value="PRX_AhpE_like"/>
    <property type="match status" value="1"/>
</dbReference>
<protein>
    <recommendedName>
        <fullName evidence="18">Alkyl hydroperoxide reductase E</fullName>
        <ecNumber evidence="3">1.11.1.24</ecNumber>
        <ecNumber evidence="17">1.11.1.29</ecNumber>
    </recommendedName>
    <alternativeName>
        <fullName evidence="11">Bacterioferritin comigratory protein</fullName>
    </alternativeName>
    <alternativeName>
        <fullName evidence="19">Mycoredoxin-dependent peroxiredoxin</fullName>
    </alternativeName>
    <alternativeName>
        <fullName evidence="20">Peroxiredoxin AhpE</fullName>
    </alternativeName>
    <alternativeName>
        <fullName evidence="9">Thioredoxin peroxidase</fullName>
    </alternativeName>
</protein>
<dbReference type="EC" id="1.11.1.29" evidence="17"/>
<comment type="subunit">
    <text evidence="2">Monomer.</text>
</comment>
<comment type="similarity">
    <text evidence="15">Belongs to the peroxiredoxin family. AhpE subfamily.</text>
</comment>
<evidence type="ECO:0000256" key="9">
    <source>
        <dbReference type="ARBA" id="ARBA00032824"/>
    </source>
</evidence>
<keyword evidence="8" id="KW-0676">Redox-active center</keyword>
<comment type="catalytic activity">
    <reaction evidence="13">
        <text>[mycoredoxin]-L-dithiol + a hydroperoxide = [mycoredoxin]-L-disulfide + an alcohol + H2O</text>
        <dbReference type="Rhea" id="RHEA:62640"/>
        <dbReference type="Rhea" id="RHEA-COMP:16137"/>
        <dbReference type="Rhea" id="RHEA-COMP:16138"/>
        <dbReference type="ChEBI" id="CHEBI:15377"/>
        <dbReference type="ChEBI" id="CHEBI:29950"/>
        <dbReference type="ChEBI" id="CHEBI:30879"/>
        <dbReference type="ChEBI" id="CHEBI:35924"/>
        <dbReference type="ChEBI" id="CHEBI:50058"/>
        <dbReference type="EC" id="1.11.1.29"/>
    </reaction>
</comment>
<organism evidence="23 24">
    <name type="scientific">Candidatus Lumbricidiphila eiseniae</name>
    <dbReference type="NCBI Taxonomy" id="1969409"/>
    <lineage>
        <taxon>Bacteria</taxon>
        <taxon>Bacillati</taxon>
        <taxon>Actinomycetota</taxon>
        <taxon>Actinomycetes</taxon>
        <taxon>Micrococcales</taxon>
        <taxon>Microbacteriaceae</taxon>
        <taxon>Candidatus Lumbricidiphila</taxon>
    </lineage>
</organism>
<comment type="function">
    <text evidence="1">Thiol-specific peroxidase that catalyzes the reduction of hydrogen peroxide and organic hydroperoxides to water and alcohols, respectively. Plays a role in cell protection against oxidative stress by detoxifying peroxides and as sensor of hydrogen peroxide-mediated signaling events.</text>
</comment>
<dbReference type="FunFam" id="3.40.30.10:FF:000118">
    <property type="entry name" value="Peroxiredoxin AhpE"/>
    <property type="match status" value="1"/>
</dbReference>
<evidence type="ECO:0000256" key="11">
    <source>
        <dbReference type="ARBA" id="ARBA00041373"/>
    </source>
</evidence>
<evidence type="ECO:0000256" key="18">
    <source>
        <dbReference type="ARBA" id="ARBA00068979"/>
    </source>
</evidence>
<dbReference type="PANTHER" id="PTHR42801:SF20">
    <property type="entry name" value="ALKYL HYDROPEROXIDE REDUCTASE E"/>
    <property type="match status" value="1"/>
</dbReference>
<name>A0A2A6FRE9_9MICO</name>